<sequence>MMLRLSFNNEWISLVMNCVTTISYLVVFNGIQGEEFRPTRDDNILFGESDVEGVNVMKAIVLENEGVSGQLVKRTLAILLSNSVQIDEVVWRGDKLLVTEDLSLLRDDFPTRSTTLKAFYTKSYESGRNRRSRSVEVEEKLVGGYGVCLAFQTKQGRCREEEEPTSRRHDTDITTRRFDMSQRHEEWRPNEAECHVMMWRCVPYSIDEVFFPRGSLSFPEFCLTNNVLQEVHMEKKTTTLWRKLEALLYEKVPYKSLVIETLIIHISYSISRKRLSFEDLEGNLISKDKLDNEIGVKNMSDGQANDSGQRRSRARYKSRNEDKEWLLQKGRDVTFNETSMILSQIGSPGQNNIKKFSVSSNMEPNKDRRWRRGVTEHDVITTRRTKKKRWSLFKRMRPTKQNIIGCKSMLKKKEGLDQSDTKYKARLVAKGYSHVKRVDFHDVFSPIIMHTSIQALLALVASNNLELEQLDVKTEFLHGNLDDDIYMQQLEGFRIEGKEDHVFLL</sequence>
<evidence type="ECO:0000313" key="3">
    <source>
        <dbReference type="EMBL" id="KAA3471140.1"/>
    </source>
</evidence>
<evidence type="ECO:0000256" key="1">
    <source>
        <dbReference type="SAM" id="MobiDB-lite"/>
    </source>
</evidence>
<proteinExistence type="predicted"/>
<comment type="caution">
    <text evidence="3">The sequence shown here is derived from an EMBL/GenBank/DDBJ whole genome shotgun (WGS) entry which is preliminary data.</text>
</comment>
<feature type="domain" description="Reverse transcriptase Ty1/copia-type" evidence="2">
    <location>
        <begin position="397"/>
        <end position="504"/>
    </location>
</feature>
<evidence type="ECO:0000313" key="4">
    <source>
        <dbReference type="Proteomes" id="UP000325315"/>
    </source>
</evidence>
<evidence type="ECO:0000259" key="2">
    <source>
        <dbReference type="Pfam" id="PF07727"/>
    </source>
</evidence>
<feature type="region of interest" description="Disordered" evidence="1">
    <location>
        <begin position="296"/>
        <end position="315"/>
    </location>
</feature>
<protein>
    <submittedName>
        <fullName evidence="3">Retrovirus-related Pol polyprotein from transposon TNT 1-94</fullName>
    </submittedName>
</protein>
<dbReference type="Pfam" id="PF07727">
    <property type="entry name" value="RVT_2"/>
    <property type="match status" value="1"/>
</dbReference>
<name>A0A5B6VPT7_9ROSI</name>
<dbReference type="AlphaFoldDB" id="A0A5B6VPT7"/>
<dbReference type="InterPro" id="IPR013103">
    <property type="entry name" value="RVT_2"/>
</dbReference>
<dbReference type="EMBL" id="SMMG02000006">
    <property type="protein sequence ID" value="KAA3471140.1"/>
    <property type="molecule type" value="Genomic_DNA"/>
</dbReference>
<accession>A0A5B6VPT7</accession>
<gene>
    <name evidence="3" type="ORF">EPI10_016792</name>
</gene>
<keyword evidence="4" id="KW-1185">Reference proteome</keyword>
<dbReference type="Proteomes" id="UP000325315">
    <property type="component" value="Unassembled WGS sequence"/>
</dbReference>
<organism evidence="3 4">
    <name type="scientific">Gossypium australe</name>
    <dbReference type="NCBI Taxonomy" id="47621"/>
    <lineage>
        <taxon>Eukaryota</taxon>
        <taxon>Viridiplantae</taxon>
        <taxon>Streptophyta</taxon>
        <taxon>Embryophyta</taxon>
        <taxon>Tracheophyta</taxon>
        <taxon>Spermatophyta</taxon>
        <taxon>Magnoliopsida</taxon>
        <taxon>eudicotyledons</taxon>
        <taxon>Gunneridae</taxon>
        <taxon>Pentapetalae</taxon>
        <taxon>rosids</taxon>
        <taxon>malvids</taxon>
        <taxon>Malvales</taxon>
        <taxon>Malvaceae</taxon>
        <taxon>Malvoideae</taxon>
        <taxon>Gossypium</taxon>
    </lineage>
</organism>
<dbReference type="OrthoDB" id="1692315at2759"/>
<reference evidence="4" key="1">
    <citation type="journal article" date="2019" name="Plant Biotechnol. J.">
        <title>Genome sequencing of the Australian wild diploid species Gossypium australe highlights disease resistance and delayed gland morphogenesis.</title>
        <authorList>
            <person name="Cai Y."/>
            <person name="Cai X."/>
            <person name="Wang Q."/>
            <person name="Wang P."/>
            <person name="Zhang Y."/>
            <person name="Cai C."/>
            <person name="Xu Y."/>
            <person name="Wang K."/>
            <person name="Zhou Z."/>
            <person name="Wang C."/>
            <person name="Geng S."/>
            <person name="Li B."/>
            <person name="Dong Q."/>
            <person name="Hou Y."/>
            <person name="Wang H."/>
            <person name="Ai P."/>
            <person name="Liu Z."/>
            <person name="Yi F."/>
            <person name="Sun M."/>
            <person name="An G."/>
            <person name="Cheng J."/>
            <person name="Zhang Y."/>
            <person name="Shi Q."/>
            <person name="Xie Y."/>
            <person name="Shi X."/>
            <person name="Chang Y."/>
            <person name="Huang F."/>
            <person name="Chen Y."/>
            <person name="Hong S."/>
            <person name="Mi L."/>
            <person name="Sun Q."/>
            <person name="Zhang L."/>
            <person name="Zhou B."/>
            <person name="Peng R."/>
            <person name="Zhang X."/>
            <person name="Liu F."/>
        </authorList>
    </citation>
    <scope>NUCLEOTIDE SEQUENCE [LARGE SCALE GENOMIC DNA]</scope>
    <source>
        <strain evidence="4">cv. PA1801</strain>
    </source>
</reference>